<dbReference type="InterPro" id="IPR002797">
    <property type="entry name" value="Polysacc_synth"/>
</dbReference>
<dbReference type="InterPro" id="IPR050833">
    <property type="entry name" value="Poly_Biosynth_Transport"/>
</dbReference>
<dbReference type="EMBL" id="RPFW01000010">
    <property type="protein sequence ID" value="TVZ00058.1"/>
    <property type="molecule type" value="Genomic_DNA"/>
</dbReference>
<feature type="transmembrane region" description="Helical" evidence="7">
    <location>
        <begin position="83"/>
        <end position="103"/>
    </location>
</feature>
<dbReference type="Pfam" id="PF01943">
    <property type="entry name" value="Polysacc_synt"/>
    <property type="match status" value="1"/>
</dbReference>
<dbReference type="Proteomes" id="UP000460272">
    <property type="component" value="Unassembled WGS sequence"/>
</dbReference>
<comment type="caution">
    <text evidence="8">The sequence shown here is derived from an EMBL/GenBank/DDBJ whole genome shotgun (WGS) entry which is preliminary data.</text>
</comment>
<dbReference type="PANTHER" id="PTHR30250">
    <property type="entry name" value="PST FAMILY PREDICTED COLANIC ACID TRANSPORTER"/>
    <property type="match status" value="1"/>
</dbReference>
<feature type="region of interest" description="Disordered" evidence="6">
    <location>
        <begin position="36"/>
        <end position="56"/>
    </location>
</feature>
<evidence type="ECO:0000256" key="6">
    <source>
        <dbReference type="SAM" id="MobiDB-lite"/>
    </source>
</evidence>
<feature type="transmembrane region" description="Helical" evidence="7">
    <location>
        <begin position="297"/>
        <end position="317"/>
    </location>
</feature>
<keyword evidence="3 7" id="KW-0812">Transmembrane</keyword>
<feature type="transmembrane region" description="Helical" evidence="7">
    <location>
        <begin position="323"/>
        <end position="351"/>
    </location>
</feature>
<feature type="transmembrane region" description="Helical" evidence="7">
    <location>
        <begin position="191"/>
        <end position="212"/>
    </location>
</feature>
<feature type="transmembrane region" description="Helical" evidence="7">
    <location>
        <begin position="224"/>
        <end position="242"/>
    </location>
</feature>
<feature type="transmembrane region" description="Helical" evidence="7">
    <location>
        <begin position="363"/>
        <end position="387"/>
    </location>
</feature>
<evidence type="ECO:0000313" key="9">
    <source>
        <dbReference type="Proteomes" id="UP000460272"/>
    </source>
</evidence>
<dbReference type="AlphaFoldDB" id="A0A6P2BM99"/>
<evidence type="ECO:0000256" key="2">
    <source>
        <dbReference type="ARBA" id="ARBA00022475"/>
    </source>
</evidence>
<name>A0A6P2BM99_9ACTN</name>
<dbReference type="OrthoDB" id="3204481at2"/>
<gene>
    <name evidence="8" type="ORF">EAS64_38970</name>
</gene>
<dbReference type="PANTHER" id="PTHR30250:SF11">
    <property type="entry name" value="O-ANTIGEN TRANSPORTER-RELATED"/>
    <property type="match status" value="1"/>
</dbReference>
<protein>
    <submittedName>
        <fullName evidence="8">Lipopolysaccharide biosynthesis protein</fullName>
    </submittedName>
</protein>
<feature type="region of interest" description="Disordered" evidence="6">
    <location>
        <begin position="587"/>
        <end position="611"/>
    </location>
</feature>
<dbReference type="GO" id="GO:0005886">
    <property type="term" value="C:plasma membrane"/>
    <property type="evidence" value="ECO:0007669"/>
    <property type="project" value="UniProtKB-SubCell"/>
</dbReference>
<sequence length="611" mass="63931">MSAVDCHLVVLGAAFVGWGRPSWCAGGTAGLTVRSTSAPAVRRPDPRSAASGYSGRMPVSPRTGLLGAVRGALQRNQDLLRNASGLAATTGLNSLFGFVYWFVAARVYTKEEVGYGAAAVSAMLLLGTVGEFGLGTMLIGELPKRRSRGGLTIACIIVSGLGSLVLGLGFPVVADAFGASFPQIGGTPGRVALFAVGVALVGMTVVFDDATLGLLRSGVQLTRNLAMSAVKLALLPVAVVILHDAFGVGLIFAWVAGMLLSLVPALVLLRRGGSRILHRPDWALLRRLGGLAMTHNWLNLAIMTTPKLMPVLVTIVVSPSANASFYVAWMLVNFLFMVPASLSVILFAIASASPDVVAQKLRFTLRLSLMIGLPAMAVLAVCSRLLLEIFGQSYVQQASIPLLLLILTYLPTLPKIQYIAVCRASHRVRQAAIVLSIAALCDAAAAVVGGKLDGLNGVAAGYLIMQVIEGVATAPTVLRAAAVKTRAATGEFPALASTTAQPILEHNYIDRQRISLSALIALASLAISESGSTLDVATEVWRTGSFPAVTGSIRIATGSFPKLPGEDEEGYGIRQRAGVDALLSIATPLEENGTDGDRPTASAKQRNHRRQ</sequence>
<comment type="subcellular location">
    <subcellularLocation>
        <location evidence="1">Cell membrane</location>
        <topology evidence="1">Multi-pass membrane protein</topology>
    </subcellularLocation>
</comment>
<organism evidence="8 9">
    <name type="scientific">Trebonia kvetii</name>
    <dbReference type="NCBI Taxonomy" id="2480626"/>
    <lineage>
        <taxon>Bacteria</taxon>
        <taxon>Bacillati</taxon>
        <taxon>Actinomycetota</taxon>
        <taxon>Actinomycetes</taxon>
        <taxon>Streptosporangiales</taxon>
        <taxon>Treboniaceae</taxon>
        <taxon>Trebonia</taxon>
    </lineage>
</organism>
<keyword evidence="2" id="KW-1003">Cell membrane</keyword>
<proteinExistence type="predicted"/>
<feature type="transmembrane region" description="Helical" evidence="7">
    <location>
        <begin position="151"/>
        <end position="171"/>
    </location>
</feature>
<evidence type="ECO:0000256" key="5">
    <source>
        <dbReference type="ARBA" id="ARBA00023136"/>
    </source>
</evidence>
<evidence type="ECO:0000313" key="8">
    <source>
        <dbReference type="EMBL" id="TVZ00058.1"/>
    </source>
</evidence>
<keyword evidence="5 7" id="KW-0472">Membrane</keyword>
<evidence type="ECO:0000256" key="1">
    <source>
        <dbReference type="ARBA" id="ARBA00004651"/>
    </source>
</evidence>
<keyword evidence="4 7" id="KW-1133">Transmembrane helix</keyword>
<feature type="transmembrane region" description="Helical" evidence="7">
    <location>
        <begin position="115"/>
        <end position="139"/>
    </location>
</feature>
<evidence type="ECO:0000256" key="7">
    <source>
        <dbReference type="SAM" id="Phobius"/>
    </source>
</evidence>
<feature type="transmembrane region" description="Helical" evidence="7">
    <location>
        <begin position="431"/>
        <end position="452"/>
    </location>
</feature>
<feature type="transmembrane region" description="Helical" evidence="7">
    <location>
        <begin position="458"/>
        <end position="478"/>
    </location>
</feature>
<evidence type="ECO:0000256" key="3">
    <source>
        <dbReference type="ARBA" id="ARBA00022692"/>
    </source>
</evidence>
<accession>A0A6P2BM99</accession>
<evidence type="ECO:0000256" key="4">
    <source>
        <dbReference type="ARBA" id="ARBA00022989"/>
    </source>
</evidence>
<keyword evidence="9" id="KW-1185">Reference proteome</keyword>
<reference evidence="8 9" key="1">
    <citation type="submission" date="2018-11" db="EMBL/GenBank/DDBJ databases">
        <title>Trebonia kvetii gen.nov., sp.nov., a novel acidophilic actinobacterium, and proposal of the new actinobacterial family Treboniaceae fam. nov.</title>
        <authorList>
            <person name="Rapoport D."/>
            <person name="Sagova-Mareckova M."/>
            <person name="Sedlacek I."/>
            <person name="Provaznik J."/>
            <person name="Kralova S."/>
            <person name="Pavlinic D."/>
            <person name="Benes V."/>
            <person name="Kopecky J."/>
        </authorList>
    </citation>
    <scope>NUCLEOTIDE SEQUENCE [LARGE SCALE GENOMIC DNA]</scope>
    <source>
        <strain evidence="8 9">15Tr583</strain>
    </source>
</reference>
<feature type="transmembrane region" description="Helical" evidence="7">
    <location>
        <begin position="248"/>
        <end position="269"/>
    </location>
</feature>